<proteinExistence type="predicted"/>
<protein>
    <submittedName>
        <fullName evidence="2">Uncharacterized protein</fullName>
    </submittedName>
</protein>
<evidence type="ECO:0000313" key="3">
    <source>
        <dbReference type="Proteomes" id="UP000275078"/>
    </source>
</evidence>
<evidence type="ECO:0000256" key="1">
    <source>
        <dbReference type="SAM" id="MobiDB-lite"/>
    </source>
</evidence>
<reference evidence="2 3" key="1">
    <citation type="journal article" date="2018" name="Nat. Ecol. Evol.">
        <title>Pezizomycetes genomes reveal the molecular basis of ectomycorrhizal truffle lifestyle.</title>
        <authorList>
            <person name="Murat C."/>
            <person name="Payen T."/>
            <person name="Noel B."/>
            <person name="Kuo A."/>
            <person name="Morin E."/>
            <person name="Chen J."/>
            <person name="Kohler A."/>
            <person name="Krizsan K."/>
            <person name="Balestrini R."/>
            <person name="Da Silva C."/>
            <person name="Montanini B."/>
            <person name="Hainaut M."/>
            <person name="Levati E."/>
            <person name="Barry K.W."/>
            <person name="Belfiori B."/>
            <person name="Cichocki N."/>
            <person name="Clum A."/>
            <person name="Dockter R.B."/>
            <person name="Fauchery L."/>
            <person name="Guy J."/>
            <person name="Iotti M."/>
            <person name="Le Tacon F."/>
            <person name="Lindquist E.A."/>
            <person name="Lipzen A."/>
            <person name="Malagnac F."/>
            <person name="Mello A."/>
            <person name="Molinier V."/>
            <person name="Miyauchi S."/>
            <person name="Poulain J."/>
            <person name="Riccioni C."/>
            <person name="Rubini A."/>
            <person name="Sitrit Y."/>
            <person name="Splivallo R."/>
            <person name="Traeger S."/>
            <person name="Wang M."/>
            <person name="Zifcakova L."/>
            <person name="Wipf D."/>
            <person name="Zambonelli A."/>
            <person name="Paolocci F."/>
            <person name="Nowrousian M."/>
            <person name="Ottonello S."/>
            <person name="Baldrian P."/>
            <person name="Spatafora J.W."/>
            <person name="Henrissat B."/>
            <person name="Nagy L.G."/>
            <person name="Aury J.M."/>
            <person name="Wincker P."/>
            <person name="Grigoriev I.V."/>
            <person name="Bonfante P."/>
            <person name="Martin F.M."/>
        </authorList>
    </citation>
    <scope>NUCLEOTIDE SEQUENCE [LARGE SCALE GENOMIC DNA]</scope>
    <source>
        <strain evidence="2 3">RN42</strain>
    </source>
</reference>
<feature type="region of interest" description="Disordered" evidence="1">
    <location>
        <begin position="1"/>
        <end position="46"/>
    </location>
</feature>
<accession>A0A3N4HXW5</accession>
<keyword evidence="3" id="KW-1185">Reference proteome</keyword>
<dbReference type="AlphaFoldDB" id="A0A3N4HXW5"/>
<evidence type="ECO:0000313" key="2">
    <source>
        <dbReference type="EMBL" id="RPA74514.1"/>
    </source>
</evidence>
<organism evidence="2 3">
    <name type="scientific">Ascobolus immersus RN42</name>
    <dbReference type="NCBI Taxonomy" id="1160509"/>
    <lineage>
        <taxon>Eukaryota</taxon>
        <taxon>Fungi</taxon>
        <taxon>Dikarya</taxon>
        <taxon>Ascomycota</taxon>
        <taxon>Pezizomycotina</taxon>
        <taxon>Pezizomycetes</taxon>
        <taxon>Pezizales</taxon>
        <taxon>Ascobolaceae</taxon>
        <taxon>Ascobolus</taxon>
    </lineage>
</organism>
<sequence>MSTTSVSHLEAEISRDTNPSHRRNTVNTNEVSGGFIPSSSSTSDSDNTFLQALLSVPVPSTYKPEQQHPNEAPIFSFNRLPRSQRKQARRLERLKDREFYRDRQLDTTEQKYPNGAPIFSYTRLPRSQRKQARYLKKLKDREFDRQLDDQRRQVEDLKRSCQEDGGDMAEMRESVDALRRRQMGEMVVWYRENSRPCTWLVD</sequence>
<dbReference type="Proteomes" id="UP000275078">
    <property type="component" value="Unassembled WGS sequence"/>
</dbReference>
<name>A0A3N4HXW5_ASCIM</name>
<gene>
    <name evidence="2" type="ORF">BJ508DRAFT_333005</name>
</gene>
<dbReference type="EMBL" id="ML119788">
    <property type="protein sequence ID" value="RPA74514.1"/>
    <property type="molecule type" value="Genomic_DNA"/>
</dbReference>
<feature type="compositionally biased region" description="Basic and acidic residues" evidence="1">
    <location>
        <begin position="9"/>
        <end position="19"/>
    </location>
</feature>